<evidence type="ECO:0000256" key="1">
    <source>
        <dbReference type="ARBA" id="ARBA00022527"/>
    </source>
</evidence>
<feature type="domain" description="Histidine kinase/HSP90-like ATPase" evidence="2">
    <location>
        <begin position="38"/>
        <end position="145"/>
    </location>
</feature>
<evidence type="ECO:0000313" key="4">
    <source>
        <dbReference type="Proteomes" id="UP000198977"/>
    </source>
</evidence>
<gene>
    <name evidence="3" type="ORF">SAMN04488523_10380</name>
</gene>
<dbReference type="InterPro" id="IPR050267">
    <property type="entry name" value="Anti-sigma-factor_SerPK"/>
</dbReference>
<proteinExistence type="predicted"/>
<accession>A0A1I1VQ39</accession>
<dbReference type="SUPFAM" id="SSF55874">
    <property type="entry name" value="ATPase domain of HSP90 chaperone/DNA topoisomerase II/histidine kinase"/>
    <property type="match status" value="1"/>
</dbReference>
<dbReference type="Proteomes" id="UP000198977">
    <property type="component" value="Unassembled WGS sequence"/>
</dbReference>
<reference evidence="3 4" key="1">
    <citation type="submission" date="2016-10" db="EMBL/GenBank/DDBJ databases">
        <authorList>
            <person name="de Groot N.N."/>
        </authorList>
    </citation>
    <scope>NUCLEOTIDE SEQUENCE [LARGE SCALE GENOMIC DNA]</scope>
    <source>
        <strain evidence="3 4">DSM 11443</strain>
    </source>
</reference>
<dbReference type="InterPro" id="IPR003594">
    <property type="entry name" value="HATPase_dom"/>
</dbReference>
<protein>
    <submittedName>
        <fullName evidence="3">Serine/threonine-protein kinase RsbW</fullName>
    </submittedName>
</protein>
<dbReference type="CDD" id="cd16936">
    <property type="entry name" value="HATPase_RsbW-like"/>
    <property type="match status" value="1"/>
</dbReference>
<organism evidence="3 4">
    <name type="scientific">Sulfitobacter brevis</name>
    <dbReference type="NCBI Taxonomy" id="74348"/>
    <lineage>
        <taxon>Bacteria</taxon>
        <taxon>Pseudomonadati</taxon>
        <taxon>Pseudomonadota</taxon>
        <taxon>Alphaproteobacteria</taxon>
        <taxon>Rhodobacterales</taxon>
        <taxon>Roseobacteraceae</taxon>
        <taxon>Sulfitobacter</taxon>
    </lineage>
</organism>
<name>A0A1I1VQ39_9RHOB</name>
<evidence type="ECO:0000259" key="2">
    <source>
        <dbReference type="Pfam" id="PF13581"/>
    </source>
</evidence>
<dbReference type="EMBL" id="FOMW01000003">
    <property type="protein sequence ID" value="SFD85061.1"/>
    <property type="molecule type" value="Genomic_DNA"/>
</dbReference>
<evidence type="ECO:0000313" key="3">
    <source>
        <dbReference type="EMBL" id="SFD85061.1"/>
    </source>
</evidence>
<dbReference type="PANTHER" id="PTHR35526">
    <property type="entry name" value="ANTI-SIGMA-F FACTOR RSBW-RELATED"/>
    <property type="match status" value="1"/>
</dbReference>
<dbReference type="STRING" id="74348.SAMN04488523_10380"/>
<dbReference type="Pfam" id="PF13581">
    <property type="entry name" value="HATPase_c_2"/>
    <property type="match status" value="1"/>
</dbReference>
<keyword evidence="1" id="KW-0723">Serine/threonine-protein kinase</keyword>
<dbReference type="Gene3D" id="3.30.565.10">
    <property type="entry name" value="Histidine kinase-like ATPase, C-terminal domain"/>
    <property type="match status" value="1"/>
</dbReference>
<dbReference type="AlphaFoldDB" id="A0A1I1VQ39"/>
<sequence length="153" mass="16189">MTGGKPSALPTAVRTVIVGRKSGVRRGLQWMLAQIHPLGLGPEQLSTIELVLAEALNNIVEHAYPETVPTGDIAIRCTLLADGLHVTITDTGLPMASNATPLALGNLLNLKTSELPEGGFGLYLINDLAQNVSYQRTGGENRLDLKLAISLPS</sequence>
<keyword evidence="3" id="KW-0418">Kinase</keyword>
<keyword evidence="3" id="KW-0808">Transferase</keyword>
<keyword evidence="4" id="KW-1185">Reference proteome</keyword>
<dbReference type="GO" id="GO:0004674">
    <property type="term" value="F:protein serine/threonine kinase activity"/>
    <property type="evidence" value="ECO:0007669"/>
    <property type="project" value="UniProtKB-KW"/>
</dbReference>
<dbReference type="InterPro" id="IPR036890">
    <property type="entry name" value="HATPase_C_sf"/>
</dbReference>